<organism evidence="1 2">
    <name type="scientific">Dermacentor silvarum</name>
    <name type="common">Tick</name>
    <dbReference type="NCBI Taxonomy" id="543639"/>
    <lineage>
        <taxon>Eukaryota</taxon>
        <taxon>Metazoa</taxon>
        <taxon>Ecdysozoa</taxon>
        <taxon>Arthropoda</taxon>
        <taxon>Chelicerata</taxon>
        <taxon>Arachnida</taxon>
        <taxon>Acari</taxon>
        <taxon>Parasitiformes</taxon>
        <taxon>Ixodida</taxon>
        <taxon>Ixodoidea</taxon>
        <taxon>Ixodidae</taxon>
        <taxon>Rhipicephalinae</taxon>
        <taxon>Dermacentor</taxon>
    </lineage>
</organism>
<evidence type="ECO:0000313" key="2">
    <source>
        <dbReference type="Proteomes" id="UP000821865"/>
    </source>
</evidence>
<comment type="caution">
    <text evidence="1">The sequence shown here is derived from an EMBL/GenBank/DDBJ whole genome shotgun (WGS) entry which is preliminary data.</text>
</comment>
<sequence>MNGPAWTLQQPLRYSHSELHVSRRRRSIGRSWASETASTPSRRTGLSEFRTGAPAWLTFLKTSLGGSFRTVVVAAVTPLRLSYTETYNTMKCAERAMEIELQAKKTMFNVNVHMYSALTEEYKKEVEAIQRKLDSRGNGTYCARG</sequence>
<dbReference type="Proteomes" id="UP000821865">
    <property type="component" value="Chromosome 1"/>
</dbReference>
<accession>A0ACB8E124</accession>
<reference evidence="1" key="1">
    <citation type="submission" date="2020-05" db="EMBL/GenBank/DDBJ databases">
        <title>Large-scale comparative analyses of tick genomes elucidate their genetic diversity and vector capacities.</title>
        <authorList>
            <person name="Jia N."/>
            <person name="Wang J."/>
            <person name="Shi W."/>
            <person name="Du L."/>
            <person name="Sun Y."/>
            <person name="Zhan W."/>
            <person name="Jiang J."/>
            <person name="Wang Q."/>
            <person name="Zhang B."/>
            <person name="Ji P."/>
            <person name="Sakyi L.B."/>
            <person name="Cui X."/>
            <person name="Yuan T."/>
            <person name="Jiang B."/>
            <person name="Yang W."/>
            <person name="Lam T.T.-Y."/>
            <person name="Chang Q."/>
            <person name="Ding S."/>
            <person name="Wang X."/>
            <person name="Zhu J."/>
            <person name="Ruan X."/>
            <person name="Zhao L."/>
            <person name="Wei J."/>
            <person name="Que T."/>
            <person name="Du C."/>
            <person name="Cheng J."/>
            <person name="Dai P."/>
            <person name="Han X."/>
            <person name="Huang E."/>
            <person name="Gao Y."/>
            <person name="Liu J."/>
            <person name="Shao H."/>
            <person name="Ye R."/>
            <person name="Li L."/>
            <person name="Wei W."/>
            <person name="Wang X."/>
            <person name="Wang C."/>
            <person name="Yang T."/>
            <person name="Huo Q."/>
            <person name="Li W."/>
            <person name="Guo W."/>
            <person name="Chen H."/>
            <person name="Zhou L."/>
            <person name="Ni X."/>
            <person name="Tian J."/>
            <person name="Zhou Y."/>
            <person name="Sheng Y."/>
            <person name="Liu T."/>
            <person name="Pan Y."/>
            <person name="Xia L."/>
            <person name="Li J."/>
            <person name="Zhao F."/>
            <person name="Cao W."/>
        </authorList>
    </citation>
    <scope>NUCLEOTIDE SEQUENCE</scope>
    <source>
        <strain evidence="1">Dsil-2018</strain>
    </source>
</reference>
<dbReference type="EMBL" id="CM023470">
    <property type="protein sequence ID" value="KAH7980231.1"/>
    <property type="molecule type" value="Genomic_DNA"/>
</dbReference>
<protein>
    <submittedName>
        <fullName evidence="1">Uncharacterized protein</fullName>
    </submittedName>
</protein>
<proteinExistence type="predicted"/>
<name>A0ACB8E124_DERSI</name>
<gene>
    <name evidence="1" type="ORF">HPB49_013983</name>
</gene>
<keyword evidence="2" id="KW-1185">Reference proteome</keyword>
<evidence type="ECO:0000313" key="1">
    <source>
        <dbReference type="EMBL" id="KAH7980231.1"/>
    </source>
</evidence>